<reference evidence="1" key="2">
    <citation type="submission" date="2023-06" db="EMBL/GenBank/DDBJ databases">
        <authorList>
            <consortium name="Lawrence Berkeley National Laboratory"/>
            <person name="Haridas S."/>
            <person name="Hensen N."/>
            <person name="Bonometti L."/>
            <person name="Westerberg I."/>
            <person name="Brannstrom I.O."/>
            <person name="Guillou S."/>
            <person name="Cros-Aarteil S."/>
            <person name="Calhoun S."/>
            <person name="Kuo A."/>
            <person name="Mondo S."/>
            <person name="Pangilinan J."/>
            <person name="Riley R."/>
            <person name="Labutti K."/>
            <person name="Andreopoulos B."/>
            <person name="Lipzen A."/>
            <person name="Chen C."/>
            <person name="Yanf M."/>
            <person name="Daum C."/>
            <person name="Ng V."/>
            <person name="Clum A."/>
            <person name="Steindorff A."/>
            <person name="Ohm R."/>
            <person name="Martin F."/>
            <person name="Silar P."/>
            <person name="Natvig D."/>
            <person name="Lalanne C."/>
            <person name="Gautier V."/>
            <person name="Ament-Velasquez S.L."/>
            <person name="Kruys A."/>
            <person name="Hutchinson M.I."/>
            <person name="Powell A.J."/>
            <person name="Barry K."/>
            <person name="Miller A.N."/>
            <person name="Grigoriev I.V."/>
            <person name="Debuchy R."/>
            <person name="Gladieux P."/>
            <person name="Thoren M.H."/>
            <person name="Johannesson H."/>
        </authorList>
    </citation>
    <scope>NUCLEOTIDE SEQUENCE</scope>
    <source>
        <strain evidence="1">CBS 118394</strain>
    </source>
</reference>
<name>A0AAE0IJV0_9PEZI</name>
<dbReference type="EMBL" id="JAUEDM010000002">
    <property type="protein sequence ID" value="KAK3326467.1"/>
    <property type="molecule type" value="Genomic_DNA"/>
</dbReference>
<protein>
    <submittedName>
        <fullName evidence="1">Uncharacterized protein</fullName>
    </submittedName>
</protein>
<organism evidence="1 2">
    <name type="scientific">Apodospora peruviana</name>
    <dbReference type="NCBI Taxonomy" id="516989"/>
    <lineage>
        <taxon>Eukaryota</taxon>
        <taxon>Fungi</taxon>
        <taxon>Dikarya</taxon>
        <taxon>Ascomycota</taxon>
        <taxon>Pezizomycotina</taxon>
        <taxon>Sordariomycetes</taxon>
        <taxon>Sordariomycetidae</taxon>
        <taxon>Sordariales</taxon>
        <taxon>Lasiosphaeriaceae</taxon>
        <taxon>Apodospora</taxon>
    </lineage>
</organism>
<gene>
    <name evidence="1" type="ORF">B0H66DRAFT_550999</name>
</gene>
<evidence type="ECO:0000313" key="2">
    <source>
        <dbReference type="Proteomes" id="UP001283341"/>
    </source>
</evidence>
<dbReference type="AlphaFoldDB" id="A0AAE0IJV0"/>
<evidence type="ECO:0000313" key="1">
    <source>
        <dbReference type="EMBL" id="KAK3326467.1"/>
    </source>
</evidence>
<sequence length="204" mass="22849">MPGGLGRRDRAVANKVCPLSAGRSPGLGGSPGEWLHHLHHLTQRSCQCTDYILPWRHGFRVLSPAGLSRCLVAVMGSAMRHGRHQRGYGYVEWTREDRSKDQIHLSPAFSVRRGDKKKRKQALPGVSSTITHHQSITSKTCHLEVANYIHPWISALTLICRWSQLYGICRAACSLISQLPGATAHAIVGRRHFCYLTVDDRQRE</sequence>
<reference evidence="1" key="1">
    <citation type="journal article" date="2023" name="Mol. Phylogenet. Evol.">
        <title>Genome-scale phylogeny and comparative genomics of the fungal order Sordariales.</title>
        <authorList>
            <person name="Hensen N."/>
            <person name="Bonometti L."/>
            <person name="Westerberg I."/>
            <person name="Brannstrom I.O."/>
            <person name="Guillou S."/>
            <person name="Cros-Aarteil S."/>
            <person name="Calhoun S."/>
            <person name="Haridas S."/>
            <person name="Kuo A."/>
            <person name="Mondo S."/>
            <person name="Pangilinan J."/>
            <person name="Riley R."/>
            <person name="LaButti K."/>
            <person name="Andreopoulos B."/>
            <person name="Lipzen A."/>
            <person name="Chen C."/>
            <person name="Yan M."/>
            <person name="Daum C."/>
            <person name="Ng V."/>
            <person name="Clum A."/>
            <person name="Steindorff A."/>
            <person name="Ohm R.A."/>
            <person name="Martin F."/>
            <person name="Silar P."/>
            <person name="Natvig D.O."/>
            <person name="Lalanne C."/>
            <person name="Gautier V."/>
            <person name="Ament-Velasquez S.L."/>
            <person name="Kruys A."/>
            <person name="Hutchinson M.I."/>
            <person name="Powell A.J."/>
            <person name="Barry K."/>
            <person name="Miller A.N."/>
            <person name="Grigoriev I.V."/>
            <person name="Debuchy R."/>
            <person name="Gladieux P."/>
            <person name="Hiltunen Thoren M."/>
            <person name="Johannesson H."/>
        </authorList>
    </citation>
    <scope>NUCLEOTIDE SEQUENCE</scope>
    <source>
        <strain evidence="1">CBS 118394</strain>
    </source>
</reference>
<dbReference type="Proteomes" id="UP001283341">
    <property type="component" value="Unassembled WGS sequence"/>
</dbReference>
<accession>A0AAE0IJV0</accession>
<proteinExistence type="predicted"/>
<keyword evidence="2" id="KW-1185">Reference proteome</keyword>
<comment type="caution">
    <text evidence="1">The sequence shown here is derived from an EMBL/GenBank/DDBJ whole genome shotgun (WGS) entry which is preliminary data.</text>
</comment>